<reference evidence="11 12" key="1">
    <citation type="journal article" date="2009" name="Science">
        <title>Green evolution and dynamic adaptations revealed by genomes of the marine picoeukaryotes Micromonas.</title>
        <authorList>
            <person name="Worden A.Z."/>
            <person name="Lee J.H."/>
            <person name="Mock T."/>
            <person name="Rouze P."/>
            <person name="Simmons M.P."/>
            <person name="Aerts A.L."/>
            <person name="Allen A.E."/>
            <person name="Cuvelier M.L."/>
            <person name="Derelle E."/>
            <person name="Everett M.V."/>
            <person name="Foulon E."/>
            <person name="Grimwood J."/>
            <person name="Gundlach H."/>
            <person name="Henrissat B."/>
            <person name="Napoli C."/>
            <person name="McDonald S.M."/>
            <person name="Parker M.S."/>
            <person name="Rombauts S."/>
            <person name="Salamov A."/>
            <person name="Von Dassow P."/>
            <person name="Badger J.H."/>
            <person name="Coutinho P.M."/>
            <person name="Demir E."/>
            <person name="Dubchak I."/>
            <person name="Gentemann C."/>
            <person name="Eikrem W."/>
            <person name="Gready J.E."/>
            <person name="John U."/>
            <person name="Lanier W."/>
            <person name="Lindquist E.A."/>
            <person name="Lucas S."/>
            <person name="Mayer K.F."/>
            <person name="Moreau H."/>
            <person name="Not F."/>
            <person name="Otillar R."/>
            <person name="Panaud O."/>
            <person name="Pangilinan J."/>
            <person name="Paulsen I."/>
            <person name="Piegu B."/>
            <person name="Poliakov A."/>
            <person name="Robbens S."/>
            <person name="Schmutz J."/>
            <person name="Toulza E."/>
            <person name="Wyss T."/>
            <person name="Zelensky A."/>
            <person name="Zhou K."/>
            <person name="Armbrust E.V."/>
            <person name="Bhattacharya D."/>
            <person name="Goodenough U.W."/>
            <person name="Van de Peer Y."/>
            <person name="Grigoriev I.V."/>
        </authorList>
    </citation>
    <scope>NUCLEOTIDE SEQUENCE [LARGE SCALE GENOMIC DNA]</scope>
    <source>
        <strain evidence="12">RCC299 / NOUM17</strain>
    </source>
</reference>
<evidence type="ECO:0000256" key="2">
    <source>
        <dbReference type="ARBA" id="ARBA00022723"/>
    </source>
</evidence>
<keyword evidence="2 8" id="KW-0479">Metal-binding</keyword>
<evidence type="ECO:0000256" key="8">
    <source>
        <dbReference type="PROSITE-ProRule" id="PRU00125"/>
    </source>
</evidence>
<name>C1FHL3_MICCC</name>
<evidence type="ECO:0000256" key="1">
    <source>
        <dbReference type="ARBA" id="ARBA00022481"/>
    </source>
</evidence>
<dbReference type="PANTHER" id="PTHR46074:SF3">
    <property type="entry name" value="CYSTEINE-RICH PROTEIN 1"/>
    <property type="match status" value="1"/>
</dbReference>
<dbReference type="AlphaFoldDB" id="C1FHL3"/>
<dbReference type="CDD" id="cd09401">
    <property type="entry name" value="LIM_TLP_like"/>
    <property type="match status" value="1"/>
</dbReference>
<feature type="compositionally biased region" description="Basic and acidic residues" evidence="9">
    <location>
        <begin position="9"/>
        <end position="21"/>
    </location>
</feature>
<keyword evidence="3 8" id="KW-0862">Zinc</keyword>
<dbReference type="GO" id="GO:0008270">
    <property type="term" value="F:zinc ion binding"/>
    <property type="evidence" value="ECO:0007669"/>
    <property type="project" value="TreeGrafter"/>
</dbReference>
<evidence type="ECO:0000256" key="5">
    <source>
        <dbReference type="ARBA" id="ARBA00023038"/>
    </source>
</evidence>
<evidence type="ECO:0000256" key="9">
    <source>
        <dbReference type="SAM" id="MobiDB-lite"/>
    </source>
</evidence>
<evidence type="ECO:0000256" key="6">
    <source>
        <dbReference type="ARBA" id="ARBA00055254"/>
    </source>
</evidence>
<dbReference type="FunFam" id="2.10.110.10:FF:000054">
    <property type="entry name" value="Cysteine-rich protein 1"/>
    <property type="match status" value="1"/>
</dbReference>
<dbReference type="Gene3D" id="2.10.110.10">
    <property type="entry name" value="Cysteine Rich Protein"/>
    <property type="match status" value="1"/>
</dbReference>
<evidence type="ECO:0000256" key="3">
    <source>
        <dbReference type="ARBA" id="ARBA00022833"/>
    </source>
</evidence>
<keyword evidence="12" id="KW-1185">Reference proteome</keyword>
<evidence type="ECO:0000256" key="4">
    <source>
        <dbReference type="ARBA" id="ARBA00022990"/>
    </source>
</evidence>
<dbReference type="OrthoDB" id="25654at2759"/>
<dbReference type="Proteomes" id="UP000002009">
    <property type="component" value="Chromosome 10"/>
</dbReference>
<keyword evidence="1" id="KW-0488">Methylation</keyword>
<dbReference type="Pfam" id="PF00412">
    <property type="entry name" value="LIM"/>
    <property type="match status" value="1"/>
</dbReference>
<dbReference type="InterPro" id="IPR001781">
    <property type="entry name" value="Znf_LIM"/>
</dbReference>
<keyword evidence="5 8" id="KW-0440">LIM domain</keyword>
<dbReference type="eggNOG" id="KOG1700">
    <property type="taxonomic scope" value="Eukaryota"/>
</dbReference>
<evidence type="ECO:0000256" key="7">
    <source>
        <dbReference type="ARBA" id="ARBA00072537"/>
    </source>
</evidence>
<accession>C1FHL3</accession>
<dbReference type="EMBL" id="CP001576">
    <property type="protein sequence ID" value="ACO70120.1"/>
    <property type="molecule type" value="Genomic_DNA"/>
</dbReference>
<feature type="domain" description="LIM zinc-binding" evidence="10">
    <location>
        <begin position="151"/>
        <end position="213"/>
    </location>
</feature>
<proteinExistence type="predicted"/>
<dbReference type="RefSeq" id="XP_002508862.1">
    <property type="nucleotide sequence ID" value="XM_002508816.1"/>
</dbReference>
<dbReference type="SMART" id="SM00132">
    <property type="entry name" value="LIM"/>
    <property type="match status" value="1"/>
</dbReference>
<feature type="region of interest" description="Disordered" evidence="9">
    <location>
        <begin position="1"/>
        <end position="97"/>
    </location>
</feature>
<dbReference type="PROSITE" id="PS50023">
    <property type="entry name" value="LIM_DOMAIN_2"/>
    <property type="match status" value="1"/>
</dbReference>
<dbReference type="KEGG" id="mis:MICPUN_62122"/>
<dbReference type="InParanoid" id="C1FHL3"/>
<evidence type="ECO:0000313" key="12">
    <source>
        <dbReference type="Proteomes" id="UP000002009"/>
    </source>
</evidence>
<comment type="function">
    <text evidence="6">Seems to have a role in zinc absorption and may function as an intracellular zinc transport protein.</text>
</comment>
<keyword evidence="4" id="KW-0007">Acetylation</keyword>
<evidence type="ECO:0000313" key="11">
    <source>
        <dbReference type="EMBL" id="ACO70120.1"/>
    </source>
</evidence>
<evidence type="ECO:0000259" key="10">
    <source>
        <dbReference type="PROSITE" id="PS50023"/>
    </source>
</evidence>
<protein>
    <recommendedName>
        <fullName evidence="7">Cysteine-rich protein 1</fullName>
    </recommendedName>
</protein>
<sequence>MSTPSAKELAQKFEQMARENSTDATPPPKSTTKSPSTKILAAKFENISSGTSATPPKPPKKEEKQEAPPKSPAMTSPLTSPLASPPASPLRPKMAFPLGPNMAEEAARARATEALEVGIERHEPEEPEPEPEPVAAKPAKFNPKAFGANQPKCPKCSKTVYFAERVVGLNGTEWHKGCLRCEGCEKTLGSVAEITDHKGEPYCKVCYAKNFGPKGHGRAGGGTIFHTA</sequence>
<dbReference type="GeneID" id="8246861"/>
<organism evidence="11 12">
    <name type="scientific">Micromonas commoda (strain RCC299 / NOUM17 / CCMP2709)</name>
    <name type="common">Picoplanktonic green alga</name>
    <dbReference type="NCBI Taxonomy" id="296587"/>
    <lineage>
        <taxon>Eukaryota</taxon>
        <taxon>Viridiplantae</taxon>
        <taxon>Chlorophyta</taxon>
        <taxon>Mamiellophyceae</taxon>
        <taxon>Mamiellales</taxon>
        <taxon>Mamiellaceae</taxon>
        <taxon>Micromonas</taxon>
    </lineage>
</organism>
<gene>
    <name evidence="11" type="ORF">MICPUN_62122</name>
</gene>
<dbReference type="SUPFAM" id="SSF57716">
    <property type="entry name" value="Glucocorticoid receptor-like (DNA-binding domain)"/>
    <property type="match status" value="2"/>
</dbReference>
<dbReference type="STRING" id="296587.C1FHL3"/>
<dbReference type="GO" id="GO:0010468">
    <property type="term" value="P:regulation of gene expression"/>
    <property type="evidence" value="ECO:0007669"/>
    <property type="project" value="TreeGrafter"/>
</dbReference>
<dbReference type="PANTHER" id="PTHR46074">
    <property type="entry name" value="CYSTEINE-RICH PROTEIN CRIP FAMILY MEMBER"/>
    <property type="match status" value="1"/>
</dbReference>
<dbReference type="PROSITE" id="PS00478">
    <property type="entry name" value="LIM_DOMAIN_1"/>
    <property type="match status" value="1"/>
</dbReference>